<dbReference type="Proteomes" id="UP000268192">
    <property type="component" value="Chromosome"/>
</dbReference>
<feature type="domain" description="PDZ" evidence="3">
    <location>
        <begin position="9"/>
        <end position="100"/>
    </location>
</feature>
<dbReference type="OrthoDB" id="9792183at2"/>
<sequence>MAKLVMRELIDRGEIERGQLGVTIQDVTPDLAEALGLDRPEGALVNQVAAGSPAETAGIRASDVIVGVDGEPVGRVADLKLHMGLARIGSQLQSYLVRNGDTMQLTAELTKPADQRLSVPADVPLLAGVVLEATDTGPSDAAGVRVADIDPDGPAGRAGLSVGDVIVSVDQQPVDAPNEVLSIARSSPNALLLQVMRDSGMIFIAIV</sequence>
<reference evidence="4 5" key="1">
    <citation type="submission" date="2018-09" db="EMBL/GenBank/DDBJ databases">
        <title>Marinorhizobium profundi gen. nov., sp. nov., isolated from a deep-sea sediment sample from the New Britain Trench and proposal of Marinorhizobiaceae fam. nov. in the order Rhizobiales of the class Alphaproteobacteria.</title>
        <authorList>
            <person name="Cao J."/>
        </authorList>
    </citation>
    <scope>NUCLEOTIDE SEQUENCE [LARGE SCALE GENOMIC DNA]</scope>
    <source>
        <strain evidence="4 5">WS11</strain>
    </source>
</reference>
<keyword evidence="5" id="KW-1185">Reference proteome</keyword>
<dbReference type="EMBL" id="CP032509">
    <property type="protein sequence ID" value="AZN71900.1"/>
    <property type="molecule type" value="Genomic_DNA"/>
</dbReference>
<organism evidence="4 5">
    <name type="scientific">Georhizobium profundi</name>
    <dbReference type="NCBI Taxonomy" id="2341112"/>
    <lineage>
        <taxon>Bacteria</taxon>
        <taxon>Pseudomonadati</taxon>
        <taxon>Pseudomonadota</taxon>
        <taxon>Alphaproteobacteria</taxon>
        <taxon>Hyphomicrobiales</taxon>
        <taxon>Rhizobiaceae</taxon>
        <taxon>Georhizobium</taxon>
    </lineage>
</organism>
<dbReference type="PANTHER" id="PTHR22939:SF129">
    <property type="entry name" value="SERINE PROTEASE HTRA2, MITOCHONDRIAL"/>
    <property type="match status" value="1"/>
</dbReference>
<keyword evidence="2" id="KW-0378">Hydrolase</keyword>
<evidence type="ECO:0000313" key="5">
    <source>
        <dbReference type="Proteomes" id="UP000268192"/>
    </source>
</evidence>
<proteinExistence type="inferred from homology"/>
<dbReference type="Pfam" id="PF17820">
    <property type="entry name" value="PDZ_6"/>
    <property type="match status" value="1"/>
</dbReference>
<dbReference type="GO" id="GO:0006515">
    <property type="term" value="P:protein quality control for misfolded or incompletely synthesized proteins"/>
    <property type="evidence" value="ECO:0007669"/>
    <property type="project" value="TreeGrafter"/>
</dbReference>
<evidence type="ECO:0000256" key="2">
    <source>
        <dbReference type="ARBA" id="ARBA00022825"/>
    </source>
</evidence>
<dbReference type="Pfam" id="PF13180">
    <property type="entry name" value="PDZ_2"/>
    <property type="match status" value="1"/>
</dbReference>
<accession>A0A3Q8XNY4</accession>
<dbReference type="KEGG" id="abaw:D5400_12010"/>
<comment type="similarity">
    <text evidence="1">Belongs to the peptidase S1C family.</text>
</comment>
<evidence type="ECO:0000256" key="1">
    <source>
        <dbReference type="ARBA" id="ARBA00010541"/>
    </source>
</evidence>
<dbReference type="GO" id="GO:0042597">
    <property type="term" value="C:periplasmic space"/>
    <property type="evidence" value="ECO:0007669"/>
    <property type="project" value="TreeGrafter"/>
</dbReference>
<keyword evidence="2" id="KW-0645">Protease</keyword>
<dbReference type="SUPFAM" id="SSF50156">
    <property type="entry name" value="PDZ domain-like"/>
    <property type="match status" value="2"/>
</dbReference>
<dbReference type="Gene3D" id="2.30.42.10">
    <property type="match status" value="2"/>
</dbReference>
<dbReference type="AlphaFoldDB" id="A0A3Q8XNY4"/>
<dbReference type="SMART" id="SM00228">
    <property type="entry name" value="PDZ"/>
    <property type="match status" value="2"/>
</dbReference>
<dbReference type="InterPro" id="IPR036034">
    <property type="entry name" value="PDZ_sf"/>
</dbReference>
<feature type="domain" description="PDZ" evidence="3">
    <location>
        <begin position="106"/>
        <end position="199"/>
    </location>
</feature>
<dbReference type="InterPro" id="IPR001478">
    <property type="entry name" value="PDZ"/>
</dbReference>
<dbReference type="GO" id="GO:0008236">
    <property type="term" value="F:serine-type peptidase activity"/>
    <property type="evidence" value="ECO:0007669"/>
    <property type="project" value="UniProtKB-KW"/>
</dbReference>
<dbReference type="InterPro" id="IPR041489">
    <property type="entry name" value="PDZ_6"/>
</dbReference>
<dbReference type="PANTHER" id="PTHR22939">
    <property type="entry name" value="SERINE PROTEASE FAMILY S1C HTRA-RELATED"/>
    <property type="match status" value="1"/>
</dbReference>
<name>A0A3Q8XNY4_9HYPH</name>
<keyword evidence="2" id="KW-0720">Serine protease</keyword>
<evidence type="ECO:0000313" key="4">
    <source>
        <dbReference type="EMBL" id="AZN71900.1"/>
    </source>
</evidence>
<gene>
    <name evidence="4" type="ORF">D5400_12010</name>
</gene>
<protein>
    <submittedName>
        <fullName evidence="4">PDZ domain-containing protein</fullName>
    </submittedName>
</protein>
<dbReference type="PROSITE" id="PS50106">
    <property type="entry name" value="PDZ"/>
    <property type="match status" value="2"/>
</dbReference>
<evidence type="ECO:0000259" key="3">
    <source>
        <dbReference type="PROSITE" id="PS50106"/>
    </source>
</evidence>